<feature type="binding site" evidence="3">
    <location>
        <position position="91"/>
    </location>
    <ligand>
        <name>Zn(2+)</name>
        <dbReference type="ChEBI" id="CHEBI:29105"/>
        <label>1</label>
    </ligand>
</feature>
<feature type="domain" description="SHSP" evidence="6">
    <location>
        <begin position="41"/>
        <end position="150"/>
    </location>
</feature>
<dbReference type="SUPFAM" id="SSF49764">
    <property type="entry name" value="HSP20-like chaperones"/>
    <property type="match status" value="1"/>
</dbReference>
<dbReference type="STRING" id="35525.A0A0N7ZGN9"/>
<dbReference type="InterPro" id="IPR002068">
    <property type="entry name" value="A-crystallin/Hsp20_dom"/>
</dbReference>
<evidence type="ECO:0000256" key="1">
    <source>
        <dbReference type="ARBA" id="ARBA00023016"/>
    </source>
</evidence>
<dbReference type="GO" id="GO:0005737">
    <property type="term" value="C:cytoplasm"/>
    <property type="evidence" value="ECO:0007669"/>
    <property type="project" value="TreeGrafter"/>
</dbReference>
<dbReference type="InterPro" id="IPR001436">
    <property type="entry name" value="Alpha-crystallin/sHSP_animal"/>
</dbReference>
<keyword evidence="3" id="KW-0479">Metal-binding</keyword>
<dbReference type="Pfam" id="PF00011">
    <property type="entry name" value="HSP20"/>
    <property type="match status" value="1"/>
</dbReference>
<dbReference type="GO" id="GO:0046872">
    <property type="term" value="F:metal ion binding"/>
    <property type="evidence" value="ECO:0007669"/>
    <property type="project" value="UniProtKB-KW"/>
</dbReference>
<dbReference type="PIRSF" id="PIRSF036514">
    <property type="entry name" value="Sm_HSP_B1"/>
    <property type="match status" value="1"/>
</dbReference>
<dbReference type="GO" id="GO:0005634">
    <property type="term" value="C:nucleus"/>
    <property type="evidence" value="ECO:0007669"/>
    <property type="project" value="TreeGrafter"/>
</dbReference>
<name>A0A0N7ZGN9_9CRUS</name>
<dbReference type="PANTHER" id="PTHR45640">
    <property type="entry name" value="HEAT SHOCK PROTEIN HSP-12.2-RELATED"/>
    <property type="match status" value="1"/>
</dbReference>
<dbReference type="EMBL" id="GDIP01247225">
    <property type="protein sequence ID" value="JAI76176.1"/>
    <property type="molecule type" value="Transcribed_RNA"/>
</dbReference>
<evidence type="ECO:0000256" key="2">
    <source>
        <dbReference type="PIRNR" id="PIRNR036514"/>
    </source>
</evidence>
<dbReference type="GO" id="GO:0051082">
    <property type="term" value="F:unfolded protein binding"/>
    <property type="evidence" value="ECO:0007669"/>
    <property type="project" value="TreeGrafter"/>
</dbReference>
<feature type="binding site" evidence="3">
    <location>
        <position position="89"/>
    </location>
    <ligand>
        <name>Zn(2+)</name>
        <dbReference type="ChEBI" id="CHEBI:29105"/>
        <label>1</label>
    </ligand>
</feature>
<evidence type="ECO:0000313" key="8">
    <source>
        <dbReference type="EMBL" id="KZS11304.1"/>
    </source>
</evidence>
<reference evidence="8 9" key="3">
    <citation type="submission" date="2016-03" db="EMBL/GenBank/DDBJ databases">
        <title>EvidentialGene: Evidence-directed Construction of Genes on Genomes.</title>
        <authorList>
            <person name="Gilbert D.G."/>
            <person name="Choi J.-H."/>
            <person name="Mockaitis K."/>
            <person name="Colbourne J."/>
            <person name="Pfrender M."/>
        </authorList>
    </citation>
    <scope>NUCLEOTIDE SEQUENCE [LARGE SCALE GENOMIC DNA]</scope>
    <source>
        <strain evidence="8 9">Xinb3</strain>
        <tissue evidence="8">Complete organism</tissue>
    </source>
</reference>
<keyword evidence="1" id="KW-0346">Stress response</keyword>
<reference evidence="7" key="2">
    <citation type="submission" date="2015-10" db="EMBL/GenBank/DDBJ databases">
        <authorList>
            <person name="Gilbert D.G."/>
        </authorList>
    </citation>
    <scope>NUCLEOTIDE SEQUENCE</scope>
</reference>
<dbReference type="OrthoDB" id="10058145at2759"/>
<dbReference type="InterPro" id="IPR055269">
    <property type="entry name" value="Alpha-crystallin/HSP_16"/>
</dbReference>
<dbReference type="PRINTS" id="PR00299">
    <property type="entry name" value="ACRYSTALLIN"/>
</dbReference>
<sequence length="166" mass="18830">MSLLPFTDFDTMDPIQSLQTFDPFFNRKNIVPRSMRQTFRRMDRELGRLLSSVKEDDKSFQVMVDVSHFDPSEISVKTTDNNIVVHAEHKERNDQYGTVSREFRRRVSIPQGVNAESVTSTMSPDGILTIMAPKMMLEGSNERVIPITMTSTAGSTNPSTPISQRT</sequence>
<reference evidence="7" key="1">
    <citation type="submission" date="2015-10" db="EMBL/GenBank/DDBJ databases">
        <title>Daphnia magna gene sets from two clonal populations assembled and annotated with EvidentialGene.</title>
        <authorList>
            <person name="Gilbert D."/>
            <person name="Podicheti R."/>
            <person name="Orsini L."/>
            <person name="Colbourne J."/>
            <person name="Pfrender M."/>
        </authorList>
    </citation>
    <scope>NUCLEOTIDE SEQUENCE</scope>
</reference>
<evidence type="ECO:0000313" key="9">
    <source>
        <dbReference type="Proteomes" id="UP000076858"/>
    </source>
</evidence>
<dbReference type="GO" id="GO:0009408">
    <property type="term" value="P:response to heat"/>
    <property type="evidence" value="ECO:0007669"/>
    <property type="project" value="UniProtKB-ARBA"/>
</dbReference>
<dbReference type="PROSITE" id="PS01031">
    <property type="entry name" value="SHSP"/>
    <property type="match status" value="1"/>
</dbReference>
<dbReference type="Gene3D" id="2.60.40.790">
    <property type="match status" value="1"/>
</dbReference>
<evidence type="ECO:0000259" key="6">
    <source>
        <dbReference type="PROSITE" id="PS01031"/>
    </source>
</evidence>
<evidence type="ECO:0000313" key="7">
    <source>
        <dbReference type="EMBL" id="JAI76176.1"/>
    </source>
</evidence>
<accession>A0A0N7ZGN9</accession>
<dbReference type="EMBL" id="LRGB01001581">
    <property type="protein sequence ID" value="KZS11304.1"/>
    <property type="molecule type" value="Genomic_DNA"/>
</dbReference>
<gene>
    <name evidence="8" type="ORF">APZ42_024080</name>
</gene>
<dbReference type="AlphaFoldDB" id="A0A0N7ZGN9"/>
<dbReference type="GO" id="GO:0042026">
    <property type="term" value="P:protein refolding"/>
    <property type="evidence" value="ECO:0007669"/>
    <property type="project" value="TreeGrafter"/>
</dbReference>
<evidence type="ECO:0000256" key="5">
    <source>
        <dbReference type="RuleBase" id="RU003616"/>
    </source>
</evidence>
<dbReference type="PANTHER" id="PTHR45640:SF13">
    <property type="entry name" value="HEAT SHOCK PROTEIN 22-RELATED"/>
    <property type="match status" value="1"/>
</dbReference>
<keyword evidence="9" id="KW-1185">Reference proteome</keyword>
<dbReference type="InterPro" id="IPR008978">
    <property type="entry name" value="HSP20-like_chaperone"/>
</dbReference>
<protein>
    <submittedName>
        <fullName evidence="7">Lethal2essential for life protein</fullName>
    </submittedName>
    <submittedName>
        <fullName evidence="8">Lethalessential for life protein</fullName>
    </submittedName>
</protein>
<organism evidence="7">
    <name type="scientific">Daphnia magna</name>
    <dbReference type="NCBI Taxonomy" id="35525"/>
    <lineage>
        <taxon>Eukaryota</taxon>
        <taxon>Metazoa</taxon>
        <taxon>Ecdysozoa</taxon>
        <taxon>Arthropoda</taxon>
        <taxon>Crustacea</taxon>
        <taxon>Branchiopoda</taxon>
        <taxon>Diplostraca</taxon>
        <taxon>Cladocera</taxon>
        <taxon>Anomopoda</taxon>
        <taxon>Daphniidae</taxon>
        <taxon>Daphnia</taxon>
    </lineage>
</organism>
<comment type="similarity">
    <text evidence="2 4 5">Belongs to the small heat shock protein (HSP20) family.</text>
</comment>
<evidence type="ECO:0000256" key="4">
    <source>
        <dbReference type="PROSITE-ProRule" id="PRU00285"/>
    </source>
</evidence>
<dbReference type="Proteomes" id="UP000076858">
    <property type="component" value="Unassembled WGS sequence"/>
</dbReference>
<keyword evidence="3" id="KW-0862">Zinc</keyword>
<proteinExistence type="inferred from homology"/>
<dbReference type="CDD" id="cd06526">
    <property type="entry name" value="metazoan_ACD"/>
    <property type="match status" value="1"/>
</dbReference>
<evidence type="ECO:0000256" key="3">
    <source>
        <dbReference type="PIRSR" id="PIRSR036514-1"/>
    </source>
</evidence>